<accession>A0A0N4WCZ4</accession>
<gene>
    <name evidence="2" type="ORF">HPLM_LOCUS8417</name>
</gene>
<dbReference type="OMA" id="QIYPTKR"/>
<dbReference type="EMBL" id="UZAF01016858">
    <property type="protein sequence ID" value="VDO34816.1"/>
    <property type="molecule type" value="Genomic_DNA"/>
</dbReference>
<sequence>MGASAANRCLSVASRLAGWLAFWLLVTTCPRWTSTVLRIPERPLEGLQGRVFLWANGPHVTFSKLVCSEATPHLKVSVLLILPKWPGAESAVLSPFILQDCDTAEEIEEAPCSFIRFEMAINDVSIDGVKVGPKRSEFMFEEFLFTIKLVEESGVRTVYFSCVTSPDYEWRLNTQMRIKTGTAGSTALRVVDKDVFEFYPRCDPVSVELMSDAISIVKFELRILNKLIERLPTFREGDLIVLFSDGSTIKVHRELVALYSTYIKKCTEGSEVTSVENFSKKAFIEMLYHIYPTLRPLYRNLRDFAKAAVSYEATPLIYQLSKHLVNFNTRSMSLEQKLRAALDLELGPAVEELVYRQVLFDFSEKAAQDGVWNHLIKLGFEPENFFGAEVYRKLVCPAIFAGRQNEYGKQFIEKPFTFPDFFSEQAAQNPSNKGFLFRRTPFYVNRGILEAHGTSRFAVNSDGLLLALFSHEMGKECERGDILPGEVVVSILNSMYPLGPAVPVKFLKAAIVFCHDHDWIHMKNQLEQNLLQQPPKTWEEYRDQIIFAERFKLENMLATSVQRAEGSCNNFAEELRKRDDFKKLHTSTRNLLVDRLCSGWGLEPKLVNRLATREPSSFRERKIGLNTGGPRAFEEERQAATLAEMIKWIIVVSALCSSTTSFIIGGCIGPKSVLERYLNAKQKVELRKLIHTQFDGKNAEQVLAIVNTYVHSVITPKQWLSILPELRVYQTRRRECSIYSQLLPSAVYKQLLNSVWIAMEHGVNDSDLKRLVEEYVDRAIKSGMITIDKTYTKARPFVTTTPKTRIFSNRLINEFEQQPKATKRREYPSYRRLPSGNIDVWVP</sequence>
<keyword evidence="3" id="KW-1185">Reference proteome</keyword>
<dbReference type="InterPro" id="IPR056656">
    <property type="entry name" value="DUF7754"/>
</dbReference>
<evidence type="ECO:0000313" key="3">
    <source>
        <dbReference type="Proteomes" id="UP000268014"/>
    </source>
</evidence>
<proteinExistence type="predicted"/>
<dbReference type="Pfam" id="PF00651">
    <property type="entry name" value="BTB"/>
    <property type="match status" value="1"/>
</dbReference>
<evidence type="ECO:0000259" key="1">
    <source>
        <dbReference type="PROSITE" id="PS50097"/>
    </source>
</evidence>
<organism evidence="4">
    <name type="scientific">Haemonchus placei</name>
    <name type="common">Barber's pole worm</name>
    <dbReference type="NCBI Taxonomy" id="6290"/>
    <lineage>
        <taxon>Eukaryota</taxon>
        <taxon>Metazoa</taxon>
        <taxon>Ecdysozoa</taxon>
        <taxon>Nematoda</taxon>
        <taxon>Chromadorea</taxon>
        <taxon>Rhabditida</taxon>
        <taxon>Rhabditina</taxon>
        <taxon>Rhabditomorpha</taxon>
        <taxon>Strongyloidea</taxon>
        <taxon>Trichostrongylidae</taxon>
        <taxon>Haemonchus</taxon>
    </lineage>
</organism>
<protein>
    <submittedName>
        <fullName evidence="4">BTB domain-containing protein</fullName>
    </submittedName>
</protein>
<dbReference type="Pfam" id="PF24937">
    <property type="entry name" value="DUF7754"/>
    <property type="match status" value="1"/>
</dbReference>
<feature type="domain" description="BTB" evidence="1">
    <location>
        <begin position="237"/>
        <end position="291"/>
    </location>
</feature>
<dbReference type="AlphaFoldDB" id="A0A0N4WCZ4"/>
<name>A0A0N4WCZ4_HAEPC</name>
<dbReference type="OrthoDB" id="5787168at2759"/>
<evidence type="ECO:0000313" key="4">
    <source>
        <dbReference type="WBParaSite" id="HPLM_0000842501-mRNA-1"/>
    </source>
</evidence>
<reference evidence="2 3" key="2">
    <citation type="submission" date="2018-11" db="EMBL/GenBank/DDBJ databases">
        <authorList>
            <consortium name="Pathogen Informatics"/>
        </authorList>
    </citation>
    <scope>NUCLEOTIDE SEQUENCE [LARGE SCALE GENOMIC DNA]</scope>
    <source>
        <strain evidence="2 3">MHpl1</strain>
    </source>
</reference>
<dbReference type="PROSITE" id="PS50097">
    <property type="entry name" value="BTB"/>
    <property type="match status" value="1"/>
</dbReference>
<reference evidence="4" key="1">
    <citation type="submission" date="2016-04" db="UniProtKB">
        <authorList>
            <consortium name="WormBaseParasite"/>
        </authorList>
    </citation>
    <scope>IDENTIFICATION</scope>
</reference>
<evidence type="ECO:0000313" key="2">
    <source>
        <dbReference type="EMBL" id="VDO34816.1"/>
    </source>
</evidence>
<dbReference type="Proteomes" id="UP000268014">
    <property type="component" value="Unassembled WGS sequence"/>
</dbReference>
<dbReference type="InterPro" id="IPR000210">
    <property type="entry name" value="BTB/POZ_dom"/>
</dbReference>
<dbReference type="WBParaSite" id="HPLM_0000842501-mRNA-1">
    <property type="protein sequence ID" value="HPLM_0000842501-mRNA-1"/>
    <property type="gene ID" value="HPLM_0000842501"/>
</dbReference>